<reference evidence="4" key="3">
    <citation type="submission" date="2010-09" db="EMBL/GenBank/DDBJ databases">
        <title>Annotation of Gaeumannomyces graminis var. tritici R3-111a-1.</title>
        <authorList>
            <consortium name="The Broad Institute Genome Sequencing Platform"/>
            <person name="Ma L.-J."/>
            <person name="Dead R."/>
            <person name="Young S.K."/>
            <person name="Zeng Q."/>
            <person name="Gargeya S."/>
            <person name="Fitzgerald M."/>
            <person name="Haas B."/>
            <person name="Abouelleil A."/>
            <person name="Alvarado L."/>
            <person name="Arachchi H.M."/>
            <person name="Berlin A."/>
            <person name="Brown A."/>
            <person name="Chapman S.B."/>
            <person name="Chen Z."/>
            <person name="Dunbar C."/>
            <person name="Freedman E."/>
            <person name="Gearin G."/>
            <person name="Gellesch M."/>
            <person name="Goldberg J."/>
            <person name="Griggs A."/>
            <person name="Gujja S."/>
            <person name="Heiman D."/>
            <person name="Howarth C."/>
            <person name="Larson L."/>
            <person name="Lui A."/>
            <person name="MacDonald P.J.P."/>
            <person name="Mehta T."/>
            <person name="Montmayeur A."/>
            <person name="Murphy C."/>
            <person name="Neiman D."/>
            <person name="Pearson M."/>
            <person name="Priest M."/>
            <person name="Roberts A."/>
            <person name="Saif S."/>
            <person name="Shea T."/>
            <person name="Shenoy N."/>
            <person name="Sisk P."/>
            <person name="Stolte C."/>
            <person name="Sykes S."/>
            <person name="Yandava C."/>
            <person name="Wortman J."/>
            <person name="Nusbaum C."/>
            <person name="Birren B."/>
        </authorList>
    </citation>
    <scope>NUCLEOTIDE SEQUENCE</scope>
    <source>
        <strain evidence="4">R3-111a-1</strain>
    </source>
</reference>
<feature type="region of interest" description="Disordered" evidence="2">
    <location>
        <begin position="1096"/>
        <end position="1116"/>
    </location>
</feature>
<feature type="compositionally biased region" description="Pro residues" evidence="2">
    <location>
        <begin position="34"/>
        <end position="49"/>
    </location>
</feature>
<feature type="compositionally biased region" description="Acidic residues" evidence="2">
    <location>
        <begin position="620"/>
        <end position="633"/>
    </location>
</feature>
<dbReference type="EMBL" id="GL385401">
    <property type="protein sequence ID" value="EJT70712.1"/>
    <property type="molecule type" value="Genomic_DNA"/>
</dbReference>
<feature type="compositionally biased region" description="Low complexity" evidence="2">
    <location>
        <begin position="1046"/>
        <end position="1056"/>
    </location>
</feature>
<dbReference type="PROSITE" id="PS50103">
    <property type="entry name" value="ZF_C3H1"/>
    <property type="match status" value="1"/>
</dbReference>
<dbReference type="GeneID" id="20352193"/>
<feature type="compositionally biased region" description="Basic and acidic residues" evidence="2">
    <location>
        <begin position="352"/>
        <end position="365"/>
    </location>
</feature>
<feature type="compositionally biased region" description="Polar residues" evidence="2">
    <location>
        <begin position="253"/>
        <end position="268"/>
    </location>
</feature>
<feature type="compositionally biased region" description="Polar residues" evidence="2">
    <location>
        <begin position="18"/>
        <end position="33"/>
    </location>
</feature>
<dbReference type="STRING" id="644352.J3PE12"/>
<dbReference type="Proteomes" id="UP000006039">
    <property type="component" value="Unassembled WGS sequence"/>
</dbReference>
<gene>
    <name evidence="5" type="primary">20352193</name>
    <name evidence="4" type="ORF">GGTG_11735</name>
</gene>
<feature type="compositionally biased region" description="Polar residues" evidence="2">
    <location>
        <begin position="966"/>
        <end position="995"/>
    </location>
</feature>
<proteinExistence type="predicted"/>
<dbReference type="PANTHER" id="PTHR21563:SF3">
    <property type="entry name" value="ZINC FINGER C3H1 DOMAIN-CONTAINING PROTEIN"/>
    <property type="match status" value="1"/>
</dbReference>
<keyword evidence="6" id="KW-1185">Reference proteome</keyword>
<dbReference type="RefSeq" id="XP_009227890.1">
    <property type="nucleotide sequence ID" value="XM_009229626.1"/>
</dbReference>
<dbReference type="Pfam" id="PF10650">
    <property type="entry name" value="zf-C3H1"/>
    <property type="match status" value="1"/>
</dbReference>
<evidence type="ECO:0000313" key="4">
    <source>
        <dbReference type="EMBL" id="EJT70712.1"/>
    </source>
</evidence>
<reference evidence="4" key="2">
    <citation type="submission" date="2010-07" db="EMBL/GenBank/DDBJ databases">
        <authorList>
            <consortium name="The Broad Institute Genome Sequencing Platform"/>
            <consortium name="Broad Institute Genome Sequencing Center for Infectious Disease"/>
            <person name="Ma L.-J."/>
            <person name="Dead R."/>
            <person name="Young S."/>
            <person name="Zeng Q."/>
            <person name="Koehrsen M."/>
            <person name="Alvarado L."/>
            <person name="Berlin A."/>
            <person name="Chapman S.B."/>
            <person name="Chen Z."/>
            <person name="Freedman E."/>
            <person name="Gellesch M."/>
            <person name="Goldberg J."/>
            <person name="Griggs A."/>
            <person name="Gujja S."/>
            <person name="Heilman E.R."/>
            <person name="Heiman D."/>
            <person name="Hepburn T."/>
            <person name="Howarth C."/>
            <person name="Jen D."/>
            <person name="Larson L."/>
            <person name="Mehta T."/>
            <person name="Neiman D."/>
            <person name="Pearson M."/>
            <person name="Roberts A."/>
            <person name="Saif S."/>
            <person name="Shea T."/>
            <person name="Shenoy N."/>
            <person name="Sisk P."/>
            <person name="Stolte C."/>
            <person name="Sykes S."/>
            <person name="Walk T."/>
            <person name="White J."/>
            <person name="Yandava C."/>
            <person name="Haas B."/>
            <person name="Nusbaum C."/>
            <person name="Birren B."/>
        </authorList>
    </citation>
    <scope>NUCLEOTIDE SEQUENCE</scope>
    <source>
        <strain evidence="4">R3-111a-1</strain>
    </source>
</reference>
<feature type="region of interest" description="Disordered" evidence="2">
    <location>
        <begin position="776"/>
        <end position="825"/>
    </location>
</feature>
<evidence type="ECO:0000256" key="2">
    <source>
        <dbReference type="SAM" id="MobiDB-lite"/>
    </source>
</evidence>
<feature type="compositionally biased region" description="Low complexity" evidence="2">
    <location>
        <begin position="394"/>
        <end position="414"/>
    </location>
</feature>
<feature type="zinc finger region" description="C3H1-type" evidence="1">
    <location>
        <begin position="1160"/>
        <end position="1187"/>
    </location>
</feature>
<dbReference type="OrthoDB" id="1922977at2759"/>
<feature type="compositionally biased region" description="Low complexity" evidence="2">
    <location>
        <begin position="366"/>
        <end position="387"/>
    </location>
</feature>
<feature type="compositionally biased region" description="Low complexity" evidence="2">
    <location>
        <begin position="488"/>
        <end position="504"/>
    </location>
</feature>
<evidence type="ECO:0000259" key="3">
    <source>
        <dbReference type="PROSITE" id="PS50103"/>
    </source>
</evidence>
<evidence type="ECO:0000313" key="5">
    <source>
        <dbReference type="EnsemblFungi" id="EJT70712"/>
    </source>
</evidence>
<protein>
    <recommendedName>
        <fullName evidence="3">C3H1-type domain-containing protein</fullName>
    </recommendedName>
</protein>
<reference evidence="6" key="1">
    <citation type="submission" date="2010-07" db="EMBL/GenBank/DDBJ databases">
        <title>The genome sequence of Gaeumannomyces graminis var. tritici strain R3-111a-1.</title>
        <authorList>
            <consortium name="The Broad Institute Genome Sequencing Platform"/>
            <person name="Ma L.-J."/>
            <person name="Dead R."/>
            <person name="Young S."/>
            <person name="Zeng Q."/>
            <person name="Koehrsen M."/>
            <person name="Alvarado L."/>
            <person name="Berlin A."/>
            <person name="Chapman S.B."/>
            <person name="Chen Z."/>
            <person name="Freedman E."/>
            <person name="Gellesch M."/>
            <person name="Goldberg J."/>
            <person name="Griggs A."/>
            <person name="Gujja S."/>
            <person name="Heilman E.R."/>
            <person name="Heiman D."/>
            <person name="Hepburn T."/>
            <person name="Howarth C."/>
            <person name="Jen D."/>
            <person name="Larson L."/>
            <person name="Mehta T."/>
            <person name="Neiman D."/>
            <person name="Pearson M."/>
            <person name="Roberts A."/>
            <person name="Saif S."/>
            <person name="Shea T."/>
            <person name="Shenoy N."/>
            <person name="Sisk P."/>
            <person name="Stolte C."/>
            <person name="Sykes S."/>
            <person name="Walk T."/>
            <person name="White J."/>
            <person name="Yandava C."/>
            <person name="Haas B."/>
            <person name="Nusbaum C."/>
            <person name="Birren B."/>
        </authorList>
    </citation>
    <scope>NUCLEOTIDE SEQUENCE [LARGE SCALE GENOMIC DNA]</scope>
    <source>
        <strain evidence="6">R3-111a-1</strain>
    </source>
</reference>
<feature type="region of interest" description="Disordered" evidence="2">
    <location>
        <begin position="1"/>
        <end position="283"/>
    </location>
</feature>
<dbReference type="eggNOG" id="KOG4839">
    <property type="taxonomic scope" value="Eukaryota"/>
</dbReference>
<dbReference type="VEuPathDB" id="FungiDB:GGTG_11735"/>
<evidence type="ECO:0000256" key="1">
    <source>
        <dbReference type="PROSITE-ProRule" id="PRU00723"/>
    </source>
</evidence>
<organism evidence="4">
    <name type="scientific">Gaeumannomyces tritici (strain R3-111a-1)</name>
    <name type="common">Wheat and barley take-all root rot fungus</name>
    <name type="synonym">Gaeumannomyces graminis var. tritici</name>
    <dbReference type="NCBI Taxonomy" id="644352"/>
    <lineage>
        <taxon>Eukaryota</taxon>
        <taxon>Fungi</taxon>
        <taxon>Dikarya</taxon>
        <taxon>Ascomycota</taxon>
        <taxon>Pezizomycotina</taxon>
        <taxon>Sordariomycetes</taxon>
        <taxon>Sordariomycetidae</taxon>
        <taxon>Magnaporthales</taxon>
        <taxon>Magnaporthaceae</taxon>
        <taxon>Gaeumannomyces</taxon>
    </lineage>
</organism>
<dbReference type="PANTHER" id="PTHR21563">
    <property type="entry name" value="ZINC FINGER C3H1 DOMAIN-CONTAINING PROTEIN"/>
    <property type="match status" value="1"/>
</dbReference>
<accession>J3PE12</accession>
<feature type="region of interest" description="Disordered" evidence="2">
    <location>
        <begin position="322"/>
        <end position="760"/>
    </location>
</feature>
<dbReference type="GO" id="GO:0005634">
    <property type="term" value="C:nucleus"/>
    <property type="evidence" value="ECO:0007669"/>
    <property type="project" value="TreeGrafter"/>
</dbReference>
<dbReference type="GO" id="GO:0008270">
    <property type="term" value="F:zinc ion binding"/>
    <property type="evidence" value="ECO:0007669"/>
    <property type="project" value="UniProtKB-KW"/>
</dbReference>
<dbReference type="EnsemblFungi" id="EJT70712">
    <property type="protein sequence ID" value="EJT70712"/>
    <property type="gene ID" value="GGTG_11735"/>
</dbReference>
<keyword evidence="1" id="KW-0863">Zinc-finger</keyword>
<feature type="compositionally biased region" description="Polar residues" evidence="2">
    <location>
        <begin position="1006"/>
        <end position="1017"/>
    </location>
</feature>
<keyword evidence="1" id="KW-0479">Metal-binding</keyword>
<feature type="region of interest" description="Disordered" evidence="2">
    <location>
        <begin position="879"/>
        <end position="1068"/>
    </location>
</feature>
<feature type="compositionally biased region" description="Polar residues" evidence="2">
    <location>
        <begin position="904"/>
        <end position="915"/>
    </location>
</feature>
<dbReference type="InterPro" id="IPR039278">
    <property type="entry name" value="Red1"/>
</dbReference>
<feature type="compositionally biased region" description="Acidic residues" evidence="2">
    <location>
        <begin position="938"/>
        <end position="951"/>
    </location>
</feature>
<dbReference type="AlphaFoldDB" id="J3PE12"/>
<reference evidence="5" key="5">
    <citation type="submission" date="2018-04" db="UniProtKB">
        <authorList>
            <consortium name="EnsemblFungi"/>
        </authorList>
    </citation>
    <scope>IDENTIFICATION</scope>
    <source>
        <strain evidence="5">R3-111a-1</strain>
    </source>
</reference>
<evidence type="ECO:0000313" key="6">
    <source>
        <dbReference type="Proteomes" id="UP000006039"/>
    </source>
</evidence>
<feature type="compositionally biased region" description="Low complexity" evidence="2">
    <location>
        <begin position="634"/>
        <end position="649"/>
    </location>
</feature>
<feature type="compositionally biased region" description="Acidic residues" evidence="2">
    <location>
        <begin position="127"/>
        <end position="141"/>
    </location>
</feature>
<dbReference type="InterPro" id="IPR019607">
    <property type="entry name" value="Putative_zinc-finger_domain"/>
</dbReference>
<sequence length="1263" mass="133109">MSYYPAGYGQWPDPASYSPFSQTPQPMGQSSTQRPPPTYNYPPSTPTGPGPYTASQAAFAHNATHIPGLGVPGAGSPSHYQGPWQPALNFARYGQQIATPQKPPPQSLPAAAVKATTSSTPKPPNDVVEEGELEEEDFDDLYEPHPSDNAPKFSEAPRTTTLGQPKKGNRDAQAGAFYEAELGEVVSNRGGSPGRERSGSYSPHLSPREIDLEAGTSHKTSDGEVGRAQQTYGSQRGALPAKHVTNGAHAPNDPSSLHLTAATTSDAPSISAPGFRSADEAKKEAQKSILRLLPLGVKFQNYIDEGFDETIVKSLFGDLNLLPPVAPAKPSAQSPQTKQPAATEASDSTSAKPKDQAEERKDRIARLLAAKAAKTAATALPALTSPTAHPPKPAGAASAPGAPSAPLAPSAMAKLPPPSAPTGPAALQNFPPPSAPTGPAAMQNLPPASAPTGPAALRKDAGSSPASKPRSKTDKEQLLKKKTKALLKARQAQAQQSVAAASAAFKPHTPAALGQPSKDANADTNVSLPEKPPAPIAPPASEAPAVPNAQPAPSVASPSPMSSRAESAIPGLYLSTSVGSTQTSRKRPVAADFVDYNTSVGTPKRPFGQNRQDSFVINISEDEESDEDIEMEVDSPAAGSPSSSSQQVDTPGRKGPSIKDFAPLSDGPYKRPLSRTSSSGPRPAKLHQLSGEISSLQRKIAELEAKKAKKSSSGAHTPSVAAGTPIEFPESVKGLAPDPRNNTAQTHTKPRGVASASEVDNMDLASAQLISEAASATLPHRAAQPKNAGKAKSTYGELGELNAPRPIHPRAQPGLSAARVGSEDDRRARIASIQLPKIEATLLEKKTKLKLLEQKTNQLRLEIEREAAEKEKLAEELRLLDQAESAQPTSASGEPELAIPSVVTHESTAAPSQTGPRAGEDSLASTTEHTKDSQQIADDGEDSTSSADDDAAATQSMDLDDEDASTPDSTSNPPEQTDQVPPVPVQTNTESSPASGTAAADAVSLTPATEANVSPNPASQPPAPDEKTASEASTPESGQVDESEPEQPSSAPSQTSRLPNELDAEVPQQDDDAAEVIVIEDGSPAPAMISDVAEPSSNEMEQAQELGNGECPSRRNDVQLTSFTPYESPLKNFRSYRFHPEYANNVQGGLKSLTYTNKINPNQELCPDEITRGRCDDKTCRFQHFASMKPKDDYILIELGRADEFAEGEEKNKFIGGLRDLLLAFRTEKVRDYDKIGYGIIEYRRKFIGDKSRVLSGLHNTKI</sequence>
<feature type="compositionally biased region" description="Polar residues" evidence="2">
    <location>
        <begin position="574"/>
        <end position="583"/>
    </location>
</feature>
<feature type="domain" description="C3H1-type" evidence="3">
    <location>
        <begin position="1160"/>
        <end position="1187"/>
    </location>
</feature>
<name>J3PE12_GAET3</name>
<feature type="compositionally biased region" description="Low complexity" evidence="2">
    <location>
        <begin position="539"/>
        <end position="565"/>
    </location>
</feature>
<reference evidence="5" key="4">
    <citation type="journal article" date="2015" name="G3 (Bethesda)">
        <title>Genome sequences of three phytopathogenic species of the Magnaporthaceae family of fungi.</title>
        <authorList>
            <person name="Okagaki L.H."/>
            <person name="Nunes C.C."/>
            <person name="Sailsbery J."/>
            <person name="Clay B."/>
            <person name="Brown D."/>
            <person name="John T."/>
            <person name="Oh Y."/>
            <person name="Young N."/>
            <person name="Fitzgerald M."/>
            <person name="Haas B.J."/>
            <person name="Zeng Q."/>
            <person name="Young S."/>
            <person name="Adiconis X."/>
            <person name="Fan L."/>
            <person name="Levin J.Z."/>
            <person name="Mitchell T.K."/>
            <person name="Okubara P.A."/>
            <person name="Farman M.L."/>
            <person name="Kohn L.M."/>
            <person name="Birren B."/>
            <person name="Ma L.-J."/>
            <person name="Dean R.A."/>
        </authorList>
    </citation>
    <scope>NUCLEOTIDE SEQUENCE</scope>
    <source>
        <strain evidence="5">R3-111a-1</strain>
    </source>
</reference>
<dbReference type="GO" id="GO:0000178">
    <property type="term" value="C:exosome (RNase complex)"/>
    <property type="evidence" value="ECO:0007669"/>
    <property type="project" value="TreeGrafter"/>
</dbReference>
<dbReference type="HOGENOM" id="CLU_006646_0_0_1"/>
<feature type="compositionally biased region" description="Polar residues" evidence="2">
    <location>
        <begin position="331"/>
        <end position="351"/>
    </location>
</feature>
<keyword evidence="1" id="KW-0862">Zinc</keyword>
<dbReference type="InterPro" id="IPR000571">
    <property type="entry name" value="Znf_CCCH"/>
</dbReference>